<feature type="compositionally biased region" description="Basic residues" evidence="1">
    <location>
        <begin position="27"/>
        <end position="38"/>
    </location>
</feature>
<feature type="region of interest" description="Disordered" evidence="1">
    <location>
        <begin position="1"/>
        <end position="38"/>
    </location>
</feature>
<evidence type="ECO:0000256" key="1">
    <source>
        <dbReference type="SAM" id="MobiDB-lite"/>
    </source>
</evidence>
<evidence type="ECO:0000313" key="4">
    <source>
        <dbReference type="Proteomes" id="UP001454036"/>
    </source>
</evidence>
<dbReference type="AlphaFoldDB" id="A0AAV3PMJ8"/>
<evidence type="ECO:0000313" key="3">
    <source>
        <dbReference type="EMBL" id="GAA0152498.1"/>
    </source>
</evidence>
<comment type="caution">
    <text evidence="3">The sequence shown here is derived from an EMBL/GenBank/DDBJ whole genome shotgun (WGS) entry which is preliminary data.</text>
</comment>
<dbReference type="EMBL" id="BAABME010001995">
    <property type="protein sequence ID" value="GAA0152498.1"/>
    <property type="molecule type" value="Genomic_DNA"/>
</dbReference>
<evidence type="ECO:0000259" key="2">
    <source>
        <dbReference type="Pfam" id="PF23156"/>
    </source>
</evidence>
<dbReference type="InterPro" id="IPR055482">
    <property type="entry name" value="DUF7054"/>
</dbReference>
<dbReference type="PANTHER" id="PTHR33270">
    <property type="entry name" value="BNAC05G50380D PROTEIN"/>
    <property type="match status" value="1"/>
</dbReference>
<sequence length="265" mass="30475">MDKRIPSKMRVRTKHHLSQSPSPSPILRRRKSTLRKSSKSRVLEKNLLVLKRCKSEPILWRSEEIGGDDRRRRKMSPMIVEVEEEEEVLFRPQTCSDIFVSQDYVVSSSPRKSYEGSMDAKVLVSVTVEGSPGPIRTMVKLNCNVEEAISVVVRKYNAEGRTPPLKLIKNDDDIASNFELHSSYFSLESLNKSDVIGSIGSRNFYLRKRNHKEVESTTIDSDAILNYKANTPFAFLPFLSMPWKIKVMRRIRKLWRILGCLQSSS</sequence>
<reference evidence="3 4" key="1">
    <citation type="submission" date="2024-01" db="EMBL/GenBank/DDBJ databases">
        <title>The complete chloroplast genome sequence of Lithospermum erythrorhizon: insights into the phylogenetic relationship among Boraginaceae species and the maternal lineages of purple gromwells.</title>
        <authorList>
            <person name="Okada T."/>
            <person name="Watanabe K."/>
        </authorList>
    </citation>
    <scope>NUCLEOTIDE SEQUENCE [LARGE SCALE GENOMIC DNA]</scope>
</reference>
<proteinExistence type="predicted"/>
<accession>A0AAV3PMJ8</accession>
<feature type="domain" description="DUF7054" evidence="2">
    <location>
        <begin position="119"/>
        <end position="207"/>
    </location>
</feature>
<organism evidence="3 4">
    <name type="scientific">Lithospermum erythrorhizon</name>
    <name type="common">Purple gromwell</name>
    <name type="synonym">Lithospermum officinale var. erythrorhizon</name>
    <dbReference type="NCBI Taxonomy" id="34254"/>
    <lineage>
        <taxon>Eukaryota</taxon>
        <taxon>Viridiplantae</taxon>
        <taxon>Streptophyta</taxon>
        <taxon>Embryophyta</taxon>
        <taxon>Tracheophyta</taxon>
        <taxon>Spermatophyta</taxon>
        <taxon>Magnoliopsida</taxon>
        <taxon>eudicotyledons</taxon>
        <taxon>Gunneridae</taxon>
        <taxon>Pentapetalae</taxon>
        <taxon>asterids</taxon>
        <taxon>lamiids</taxon>
        <taxon>Boraginales</taxon>
        <taxon>Boraginaceae</taxon>
        <taxon>Boraginoideae</taxon>
        <taxon>Lithospermeae</taxon>
        <taxon>Lithospermum</taxon>
    </lineage>
</organism>
<dbReference type="Proteomes" id="UP001454036">
    <property type="component" value="Unassembled WGS sequence"/>
</dbReference>
<feature type="compositionally biased region" description="Basic residues" evidence="1">
    <location>
        <begin position="1"/>
        <end position="17"/>
    </location>
</feature>
<gene>
    <name evidence="3" type="ORF">LIER_10966</name>
</gene>
<name>A0AAV3PMJ8_LITER</name>
<dbReference type="InterPro" id="IPR040358">
    <property type="entry name" value="At4g22758-like"/>
</dbReference>
<dbReference type="Pfam" id="PF23156">
    <property type="entry name" value="DUF7054"/>
    <property type="match status" value="1"/>
</dbReference>
<dbReference type="PANTHER" id="PTHR33270:SF6">
    <property type="entry name" value="OS02G0448600 PROTEIN"/>
    <property type="match status" value="1"/>
</dbReference>
<protein>
    <recommendedName>
        <fullName evidence="2">DUF7054 domain-containing protein</fullName>
    </recommendedName>
</protein>
<keyword evidence="4" id="KW-1185">Reference proteome</keyword>